<dbReference type="PRINTS" id="PR00320">
    <property type="entry name" value="GPROTEINBRPT"/>
</dbReference>
<dbReference type="PANTHER" id="PTHR22847">
    <property type="entry name" value="WD40 REPEAT PROTEIN"/>
    <property type="match status" value="1"/>
</dbReference>
<dbReference type="GO" id="GO:1990234">
    <property type="term" value="C:transferase complex"/>
    <property type="evidence" value="ECO:0007669"/>
    <property type="project" value="UniProtKB-ARBA"/>
</dbReference>
<keyword evidence="6" id="KW-1185">Reference proteome</keyword>
<dbReference type="PROSITE" id="PS00678">
    <property type="entry name" value="WD_REPEATS_1"/>
    <property type="match status" value="2"/>
</dbReference>
<dbReference type="PANTHER" id="PTHR22847:SF637">
    <property type="entry name" value="WD REPEAT DOMAIN 5B"/>
    <property type="match status" value="1"/>
</dbReference>
<organism evidence="5 6">
    <name type="scientific">Tieghemostelium lacteum</name>
    <name type="common">Slime mold</name>
    <name type="synonym">Dictyostelium lacteum</name>
    <dbReference type="NCBI Taxonomy" id="361077"/>
    <lineage>
        <taxon>Eukaryota</taxon>
        <taxon>Amoebozoa</taxon>
        <taxon>Evosea</taxon>
        <taxon>Eumycetozoa</taxon>
        <taxon>Dictyostelia</taxon>
        <taxon>Dictyosteliales</taxon>
        <taxon>Raperosteliaceae</taxon>
        <taxon>Tieghemostelium</taxon>
    </lineage>
</organism>
<keyword evidence="2" id="KW-0677">Repeat</keyword>
<dbReference type="CDD" id="cd00200">
    <property type="entry name" value="WD40"/>
    <property type="match status" value="1"/>
</dbReference>
<evidence type="ECO:0008006" key="7">
    <source>
        <dbReference type="Google" id="ProtNLM"/>
    </source>
</evidence>
<dbReference type="InterPro" id="IPR036322">
    <property type="entry name" value="WD40_repeat_dom_sf"/>
</dbReference>
<proteinExistence type="predicted"/>
<dbReference type="SMART" id="SM00320">
    <property type="entry name" value="WD40"/>
    <property type="match status" value="7"/>
</dbReference>
<evidence type="ECO:0000256" key="2">
    <source>
        <dbReference type="ARBA" id="ARBA00022737"/>
    </source>
</evidence>
<dbReference type="OMA" id="VQEHDYR"/>
<gene>
    <name evidence="5" type="ORF">DLAC_00586</name>
</gene>
<keyword evidence="1 3" id="KW-0853">WD repeat</keyword>
<sequence>MEKKNYNNVTTSSDKNSIEALQKEIKSLKTKLDTYEKENKGLMKSIYDLTARYDVLVHQLGRSGQNRPFNIDALLAPQTPEMTSGQNPGIQVIGGQQLLSGQVGASTVGLPNINGSIVEQQPQSIGLPVVDTSHHHINVTSRSGTTGKKIDERHFFHKFTLKGHQSSVYTCKFSPCGKYLASGSFDKSVKVWDVYNQSNLATFHEHNVNVSELAWNNASTEILSGSYDKSVKLWDLQSNKLISSHNTSGFVLDVMFSPGDDNIFFAGNTQNHLIGFDKRLPNSIFVLENDSLINAIHIFKDGKHILTGDQLGKLKLWDSRKAAKTSLPESFHYEGGVDGFMGTYPNSSQACIESFEITTENRPISCITFSRNTSGNHEEDGRYLGVNCYDNVLRVYDRSKVSIVQSHPYSLSPMNLSHSLTGHKNKNWPIKSSIFIGKHFDNNSVGSQNLNPSLSTMIKSNGEELSTKAEEDDDEDLTTENINQSVLLATGSADYNAYIYDIGYSKHSSGKLLQKLEGHTDKVFSARFHPSEPILATSSADSTIRLWTPKKKIFNT</sequence>
<accession>A0A152AA66</accession>
<dbReference type="InterPro" id="IPR015943">
    <property type="entry name" value="WD40/YVTN_repeat-like_dom_sf"/>
</dbReference>
<dbReference type="STRING" id="361077.A0A152AA66"/>
<keyword evidence="4" id="KW-0175">Coiled coil</keyword>
<dbReference type="InterPro" id="IPR019775">
    <property type="entry name" value="WD40_repeat_CS"/>
</dbReference>
<dbReference type="EMBL" id="LODT01000001">
    <property type="protein sequence ID" value="KYR03094.1"/>
    <property type="molecule type" value="Genomic_DNA"/>
</dbReference>
<dbReference type="SUPFAM" id="SSF50978">
    <property type="entry name" value="WD40 repeat-like"/>
    <property type="match status" value="1"/>
</dbReference>
<dbReference type="AlphaFoldDB" id="A0A152AA66"/>
<dbReference type="InParanoid" id="A0A152AA66"/>
<comment type="caution">
    <text evidence="5">The sequence shown here is derived from an EMBL/GenBank/DDBJ whole genome shotgun (WGS) entry which is preliminary data.</text>
</comment>
<dbReference type="InterPro" id="IPR001680">
    <property type="entry name" value="WD40_rpt"/>
</dbReference>
<protein>
    <recommendedName>
        <fullName evidence="7">WD40 repeat-containing protein</fullName>
    </recommendedName>
</protein>
<dbReference type="InterPro" id="IPR020472">
    <property type="entry name" value="WD40_PAC1"/>
</dbReference>
<feature type="repeat" description="WD" evidence="3">
    <location>
        <begin position="161"/>
        <end position="202"/>
    </location>
</feature>
<evidence type="ECO:0000313" key="6">
    <source>
        <dbReference type="Proteomes" id="UP000076078"/>
    </source>
</evidence>
<evidence type="ECO:0000256" key="3">
    <source>
        <dbReference type="PROSITE-ProRule" id="PRU00221"/>
    </source>
</evidence>
<reference evidence="5 6" key="1">
    <citation type="submission" date="2015-12" db="EMBL/GenBank/DDBJ databases">
        <title>Dictyostelia acquired genes for synthesis and detection of signals that induce cell-type specialization by lateral gene transfer from prokaryotes.</title>
        <authorList>
            <person name="Gloeckner G."/>
            <person name="Schaap P."/>
        </authorList>
    </citation>
    <scope>NUCLEOTIDE SEQUENCE [LARGE SCALE GENOMIC DNA]</scope>
    <source>
        <strain evidence="5 6">TK</strain>
    </source>
</reference>
<name>A0A152AA66_TIELA</name>
<feature type="coiled-coil region" evidence="4">
    <location>
        <begin position="18"/>
        <end position="45"/>
    </location>
</feature>
<feature type="repeat" description="WD" evidence="3">
    <location>
        <begin position="516"/>
        <end position="547"/>
    </location>
</feature>
<evidence type="ECO:0000256" key="4">
    <source>
        <dbReference type="SAM" id="Coils"/>
    </source>
</evidence>
<dbReference type="OrthoDB" id="6262491at2759"/>
<evidence type="ECO:0000256" key="1">
    <source>
        <dbReference type="ARBA" id="ARBA00022574"/>
    </source>
</evidence>
<dbReference type="Pfam" id="PF00400">
    <property type="entry name" value="WD40"/>
    <property type="match status" value="4"/>
</dbReference>
<dbReference type="Proteomes" id="UP000076078">
    <property type="component" value="Unassembled WGS sequence"/>
</dbReference>
<dbReference type="PROSITE" id="PS50294">
    <property type="entry name" value="WD_REPEATS_REGION"/>
    <property type="match status" value="3"/>
</dbReference>
<evidence type="ECO:0000313" key="5">
    <source>
        <dbReference type="EMBL" id="KYR03094.1"/>
    </source>
</evidence>
<dbReference type="Gene3D" id="2.130.10.10">
    <property type="entry name" value="YVTN repeat-like/Quinoprotein amine dehydrogenase"/>
    <property type="match status" value="2"/>
</dbReference>
<feature type="repeat" description="WD" evidence="3">
    <location>
        <begin position="203"/>
        <end position="244"/>
    </location>
</feature>
<dbReference type="PROSITE" id="PS50082">
    <property type="entry name" value="WD_REPEATS_2"/>
    <property type="match status" value="3"/>
</dbReference>